<proteinExistence type="inferred from homology"/>
<feature type="transmembrane region" description="Helical" evidence="7">
    <location>
        <begin position="54"/>
        <end position="73"/>
    </location>
</feature>
<evidence type="ECO:0000256" key="4">
    <source>
        <dbReference type="ARBA" id="ARBA00022692"/>
    </source>
</evidence>
<dbReference type="GO" id="GO:0008168">
    <property type="term" value="F:methyltransferase activity"/>
    <property type="evidence" value="ECO:0007669"/>
    <property type="project" value="UniProtKB-KW"/>
</dbReference>
<dbReference type="Proteomes" id="UP000732377">
    <property type="component" value="Unassembled WGS sequence"/>
</dbReference>
<evidence type="ECO:0000259" key="8">
    <source>
        <dbReference type="Pfam" id="PF02308"/>
    </source>
</evidence>
<keyword evidence="4 7" id="KW-0812">Transmembrane</keyword>
<dbReference type="InterPro" id="IPR049177">
    <property type="entry name" value="MgtC_SapB_SrpB_YhiD_N"/>
</dbReference>
<dbReference type="GO" id="GO:0032259">
    <property type="term" value="P:methylation"/>
    <property type="evidence" value="ECO:0007669"/>
    <property type="project" value="UniProtKB-KW"/>
</dbReference>
<dbReference type="Pfam" id="PF02308">
    <property type="entry name" value="MgtC"/>
    <property type="match status" value="1"/>
</dbReference>
<keyword evidence="9" id="KW-0489">Methyltransferase</keyword>
<dbReference type="InterPro" id="IPR003416">
    <property type="entry name" value="MgtC/SapB/SrpB/YhiD_fam"/>
</dbReference>
<keyword evidence="6 7" id="KW-0472">Membrane</keyword>
<name>A0A953I965_SYMTR</name>
<accession>A0A953I965</accession>
<evidence type="ECO:0000313" key="9">
    <source>
        <dbReference type="EMBL" id="MBY6276693.1"/>
    </source>
</evidence>
<evidence type="ECO:0000313" key="10">
    <source>
        <dbReference type="Proteomes" id="UP000732377"/>
    </source>
</evidence>
<keyword evidence="3" id="KW-1003">Cell membrane</keyword>
<feature type="transmembrane region" description="Helical" evidence="7">
    <location>
        <begin position="93"/>
        <end position="110"/>
    </location>
</feature>
<comment type="similarity">
    <text evidence="2">Belongs to the MgtC/SapB family.</text>
</comment>
<dbReference type="PRINTS" id="PR01837">
    <property type="entry name" value="MGTCSAPBPROT"/>
</dbReference>
<organism evidence="9 10">
    <name type="scientific">Symbiobacterium thermophilum</name>
    <dbReference type="NCBI Taxonomy" id="2734"/>
    <lineage>
        <taxon>Bacteria</taxon>
        <taxon>Bacillati</taxon>
        <taxon>Bacillota</taxon>
        <taxon>Clostridia</taxon>
        <taxon>Eubacteriales</taxon>
        <taxon>Symbiobacteriaceae</taxon>
        <taxon>Symbiobacterium</taxon>
    </lineage>
</organism>
<evidence type="ECO:0000256" key="6">
    <source>
        <dbReference type="ARBA" id="ARBA00023136"/>
    </source>
</evidence>
<dbReference type="PANTHER" id="PTHR33778:SF1">
    <property type="entry name" value="MAGNESIUM TRANSPORTER YHID-RELATED"/>
    <property type="match status" value="1"/>
</dbReference>
<dbReference type="GO" id="GO:0005886">
    <property type="term" value="C:plasma membrane"/>
    <property type="evidence" value="ECO:0007669"/>
    <property type="project" value="UniProtKB-SubCell"/>
</dbReference>
<dbReference type="AlphaFoldDB" id="A0A953I965"/>
<dbReference type="PANTHER" id="PTHR33778">
    <property type="entry name" value="PROTEIN MGTC"/>
    <property type="match status" value="1"/>
</dbReference>
<evidence type="ECO:0000256" key="7">
    <source>
        <dbReference type="SAM" id="Phobius"/>
    </source>
</evidence>
<dbReference type="SUPFAM" id="SSF55021">
    <property type="entry name" value="ACT-like"/>
    <property type="match status" value="1"/>
</dbReference>
<comment type="caution">
    <text evidence="9">The sequence shown here is derived from an EMBL/GenBank/DDBJ whole genome shotgun (WGS) entry which is preliminary data.</text>
</comment>
<feature type="domain" description="MgtC/SapB/SrpB/YhiD N-terminal" evidence="8">
    <location>
        <begin position="33"/>
        <end position="162"/>
    </location>
</feature>
<evidence type="ECO:0000256" key="2">
    <source>
        <dbReference type="ARBA" id="ARBA00009298"/>
    </source>
</evidence>
<protein>
    <submittedName>
        <fullName evidence="9">Methyltransferase</fullName>
    </submittedName>
</protein>
<feature type="transmembrane region" description="Helical" evidence="7">
    <location>
        <begin position="122"/>
        <end position="154"/>
    </location>
</feature>
<keyword evidence="5 7" id="KW-1133">Transmembrane helix</keyword>
<evidence type="ECO:0000256" key="1">
    <source>
        <dbReference type="ARBA" id="ARBA00004651"/>
    </source>
</evidence>
<dbReference type="InterPro" id="IPR045865">
    <property type="entry name" value="ACT-like_dom_sf"/>
</dbReference>
<comment type="subcellular location">
    <subcellularLocation>
        <location evidence="1">Cell membrane</location>
        <topology evidence="1">Multi-pass membrane protein</topology>
    </subcellularLocation>
</comment>
<feature type="transmembrane region" description="Helical" evidence="7">
    <location>
        <begin position="26"/>
        <end position="45"/>
    </location>
</feature>
<gene>
    <name evidence="9" type="ORF">CWE10_10855</name>
</gene>
<evidence type="ECO:0000256" key="3">
    <source>
        <dbReference type="ARBA" id="ARBA00022475"/>
    </source>
</evidence>
<sequence>MRSEGIIALLSREFIELNLYTFAHEFVDTLIPLLVAALAGGVVGLERESHNRPAGLRTHVLVCVGSALLMRVSLGMYDMVLATGFGNGDPGRIAAQVVSGIGFLGAGTIMREGATIRGLTTAASLWVVSAMGLAVGAGFYMQTFVAVILVMLTLKTLSEVENRFFAHGAYRSLVVQVTDSPGKLGVVASLCGRWGYTIRNIAMRSGPLPGTIEIRFTVKPDGRSSDMAGLIGDLMSSEGVISVTEEDI</sequence>
<reference evidence="9" key="1">
    <citation type="submission" date="2017-11" db="EMBL/GenBank/DDBJ databases">
        <title>Three new genomes from thermophilic consortium.</title>
        <authorList>
            <person name="Quaggio R."/>
            <person name="Amgarten D."/>
            <person name="Setubal J.C."/>
        </authorList>
    </citation>
    <scope>NUCLEOTIDE SEQUENCE</scope>
    <source>
        <strain evidence="9">ZCTH01-B2</strain>
    </source>
</reference>
<keyword evidence="9" id="KW-0808">Transferase</keyword>
<dbReference type="EMBL" id="PIUK01000100">
    <property type="protein sequence ID" value="MBY6276693.1"/>
    <property type="molecule type" value="Genomic_DNA"/>
</dbReference>
<evidence type="ECO:0000256" key="5">
    <source>
        <dbReference type="ARBA" id="ARBA00022989"/>
    </source>
</evidence>